<dbReference type="EMBL" id="DYUC01000048">
    <property type="protein sequence ID" value="HJG86443.1"/>
    <property type="molecule type" value="Genomic_DNA"/>
</dbReference>
<accession>A0A921MKT1</accession>
<reference evidence="2" key="2">
    <citation type="submission" date="2021-09" db="EMBL/GenBank/DDBJ databases">
        <authorList>
            <person name="Gilroy R."/>
        </authorList>
    </citation>
    <scope>NUCLEOTIDE SEQUENCE</scope>
    <source>
        <strain evidence="2">CHK179-5677</strain>
    </source>
</reference>
<protein>
    <submittedName>
        <fullName evidence="2">Uncharacterized protein</fullName>
    </submittedName>
</protein>
<gene>
    <name evidence="2" type="ORF">K8V01_05390</name>
</gene>
<keyword evidence="1" id="KW-1133">Transmembrane helix</keyword>
<proteinExistence type="predicted"/>
<dbReference type="Gene3D" id="3.90.1720.10">
    <property type="entry name" value="endopeptidase domain like (from Nostoc punctiforme)"/>
    <property type="match status" value="1"/>
</dbReference>
<feature type="transmembrane region" description="Helical" evidence="1">
    <location>
        <begin position="12"/>
        <end position="33"/>
    </location>
</feature>
<dbReference type="AlphaFoldDB" id="A0A921MKT1"/>
<dbReference type="InterPro" id="IPR038765">
    <property type="entry name" value="Papain-like_cys_pep_sf"/>
</dbReference>
<name>A0A921MKT1_9FIRM</name>
<dbReference type="SUPFAM" id="SSF54001">
    <property type="entry name" value="Cysteine proteinases"/>
    <property type="match status" value="1"/>
</dbReference>
<evidence type="ECO:0000313" key="3">
    <source>
        <dbReference type="Proteomes" id="UP000760668"/>
    </source>
</evidence>
<evidence type="ECO:0000256" key="1">
    <source>
        <dbReference type="SAM" id="Phobius"/>
    </source>
</evidence>
<dbReference type="Proteomes" id="UP000760668">
    <property type="component" value="Unassembled WGS sequence"/>
</dbReference>
<keyword evidence="1" id="KW-0812">Transmembrane</keyword>
<evidence type="ECO:0000313" key="2">
    <source>
        <dbReference type="EMBL" id="HJG86443.1"/>
    </source>
</evidence>
<keyword evidence="1" id="KW-0472">Membrane</keyword>
<reference evidence="2" key="1">
    <citation type="journal article" date="2021" name="PeerJ">
        <title>Extensive microbial diversity within the chicken gut microbiome revealed by metagenomics and culture.</title>
        <authorList>
            <person name="Gilroy R."/>
            <person name="Ravi A."/>
            <person name="Getino M."/>
            <person name="Pursley I."/>
            <person name="Horton D.L."/>
            <person name="Alikhan N.F."/>
            <person name="Baker D."/>
            <person name="Gharbi K."/>
            <person name="Hall N."/>
            <person name="Watson M."/>
            <person name="Adriaenssens E.M."/>
            <person name="Foster-Nyarko E."/>
            <person name="Jarju S."/>
            <person name="Secka A."/>
            <person name="Antonio M."/>
            <person name="Oren A."/>
            <person name="Chaudhuri R.R."/>
            <person name="La Ragione R."/>
            <person name="Hildebrand F."/>
            <person name="Pallen M.J."/>
        </authorList>
    </citation>
    <scope>NUCLEOTIDE SEQUENCE</scope>
    <source>
        <strain evidence="2">CHK179-5677</strain>
    </source>
</reference>
<comment type="caution">
    <text evidence="2">The sequence shown here is derived from an EMBL/GenBank/DDBJ whole genome shotgun (WGS) entry which is preliminary data.</text>
</comment>
<dbReference type="RefSeq" id="WP_295368139.1">
    <property type="nucleotide sequence ID" value="NZ_DYUC01000048.1"/>
</dbReference>
<sequence>MQTKSTGKKRRRWLWAAVPAAVVVLFFGLNALLQTFWAHRDPYFSPDYGQIDLSPILAQDSLDGEDYETIFFQTGLARPAVDALLSQGSQGAAQILETQAGFFSEQTPVCLDLPPITKEDRLRDADGNVVYSVPLAPLESGDIILSFSTHTYGWRHGHASLVVDPQLGVTLEAVVLGSDSAQVNAQHWRTYSNFMVLRVKDADDETRQQVVQFALEHLDGIPYSLLSGIFGPKAPDPDSPLKAQCAYLPWYAWQAYGVDLDSDGGKIVTVLDLAESPLLEVVQIYGIDPASLPYNI</sequence>
<organism evidence="2 3">
    <name type="scientific">Pseudoflavonifractor capillosus</name>
    <dbReference type="NCBI Taxonomy" id="106588"/>
    <lineage>
        <taxon>Bacteria</taxon>
        <taxon>Bacillati</taxon>
        <taxon>Bacillota</taxon>
        <taxon>Clostridia</taxon>
        <taxon>Eubacteriales</taxon>
        <taxon>Oscillospiraceae</taxon>
        <taxon>Pseudoflavonifractor</taxon>
    </lineage>
</organism>